<name>A0A9P3UR63_LYOSH</name>
<dbReference type="PANTHER" id="PTHR14614">
    <property type="entry name" value="HEPATOCELLULAR CARCINOMA-ASSOCIATED ANTIGEN"/>
    <property type="match status" value="1"/>
</dbReference>
<dbReference type="InterPro" id="IPR029063">
    <property type="entry name" value="SAM-dependent_MTases_sf"/>
</dbReference>
<dbReference type="OrthoDB" id="46564at2759"/>
<keyword evidence="1" id="KW-0489">Methyltransferase</keyword>
<comment type="caution">
    <text evidence="1">The sequence shown here is derived from an EMBL/GenBank/DDBJ whole genome shotgun (WGS) entry which is preliminary data.</text>
</comment>
<dbReference type="GO" id="GO:0032259">
    <property type="term" value="P:methylation"/>
    <property type="evidence" value="ECO:0007669"/>
    <property type="project" value="UniProtKB-KW"/>
</dbReference>
<protein>
    <submittedName>
        <fullName evidence="1">Lysine methyltransferase</fullName>
    </submittedName>
</protein>
<dbReference type="EMBL" id="BRPK01000011">
    <property type="protein sequence ID" value="GLB42338.1"/>
    <property type="molecule type" value="Genomic_DNA"/>
</dbReference>
<dbReference type="Gene3D" id="3.40.50.150">
    <property type="entry name" value="Vaccinia Virus protein VP39"/>
    <property type="match status" value="1"/>
</dbReference>
<reference evidence="1" key="1">
    <citation type="submission" date="2022-07" db="EMBL/GenBank/DDBJ databases">
        <title>The genome of Lyophyllum shimeji provides insight into the initial evolution of ectomycorrhizal fungal genome.</title>
        <authorList>
            <person name="Kobayashi Y."/>
            <person name="Shibata T."/>
            <person name="Hirakawa H."/>
            <person name="Shigenobu S."/>
            <person name="Nishiyama T."/>
            <person name="Yamada A."/>
            <person name="Hasebe M."/>
            <person name="Kawaguchi M."/>
        </authorList>
    </citation>
    <scope>NUCLEOTIDE SEQUENCE</scope>
    <source>
        <strain evidence="1">AT787</strain>
    </source>
</reference>
<organism evidence="1 2">
    <name type="scientific">Lyophyllum shimeji</name>
    <name type="common">Hon-shimeji</name>
    <name type="synonym">Tricholoma shimeji</name>
    <dbReference type="NCBI Taxonomy" id="47721"/>
    <lineage>
        <taxon>Eukaryota</taxon>
        <taxon>Fungi</taxon>
        <taxon>Dikarya</taxon>
        <taxon>Basidiomycota</taxon>
        <taxon>Agaricomycotina</taxon>
        <taxon>Agaricomycetes</taxon>
        <taxon>Agaricomycetidae</taxon>
        <taxon>Agaricales</taxon>
        <taxon>Tricholomatineae</taxon>
        <taxon>Lyophyllaceae</taxon>
        <taxon>Lyophyllum</taxon>
    </lineage>
</organism>
<gene>
    <name evidence="1" type="ORF">LshimejAT787_1103530</name>
</gene>
<dbReference type="PANTHER" id="PTHR14614:SF104">
    <property type="entry name" value="N-METHYLTRANSFERASE, PUTATIVE (AFU_ORTHOLOGUE AFUA_1G17750)-RELATED"/>
    <property type="match status" value="1"/>
</dbReference>
<dbReference type="Proteomes" id="UP001063166">
    <property type="component" value="Unassembled WGS sequence"/>
</dbReference>
<dbReference type="GO" id="GO:0005737">
    <property type="term" value="C:cytoplasm"/>
    <property type="evidence" value="ECO:0007669"/>
    <property type="project" value="TreeGrafter"/>
</dbReference>
<keyword evidence="2" id="KW-1185">Reference proteome</keyword>
<dbReference type="AlphaFoldDB" id="A0A9P3UR63"/>
<keyword evidence="1" id="KW-0808">Transferase</keyword>
<proteinExistence type="predicted"/>
<dbReference type="SUPFAM" id="SSF53335">
    <property type="entry name" value="S-adenosyl-L-methionine-dependent methyltransferases"/>
    <property type="match status" value="1"/>
</dbReference>
<evidence type="ECO:0000313" key="2">
    <source>
        <dbReference type="Proteomes" id="UP001063166"/>
    </source>
</evidence>
<accession>A0A9P3UR63</accession>
<dbReference type="InterPro" id="IPR019410">
    <property type="entry name" value="Methyltransf_16"/>
</dbReference>
<evidence type="ECO:0000313" key="1">
    <source>
        <dbReference type="EMBL" id="GLB42338.1"/>
    </source>
</evidence>
<sequence>MMNLNIDDDVRDAEDILNESLAFLGGQPVIDDSVVNYGPLSLQIAPKEGKANTLLADHLFSPALYLAERIERGLLPVRNSTVIELGAGTGLPSLLMASIPQHPSLVVVTDYPDEHILGNLRKNVDHNRRSFQPGCNVQCAGFEWGTDAGPLLKMLPAEDESNRGYDVMILSDLLHFHASHDVLIASIESLLRRSKDARVHVSAGKYTHRNVCDEFLLKGQVAGLSFEEIDGSVEEVGWKGTMTVAGLDKDSLAIATRFIRRGIPTWVGKQGCHSRR</sequence>
<dbReference type="GO" id="GO:0008757">
    <property type="term" value="F:S-adenosylmethionine-dependent methyltransferase activity"/>
    <property type="evidence" value="ECO:0007669"/>
    <property type="project" value="UniProtKB-ARBA"/>
</dbReference>
<dbReference type="Pfam" id="PF10294">
    <property type="entry name" value="Methyltransf_16"/>
    <property type="match status" value="1"/>
</dbReference>